<feature type="domain" description="G-protein coupled receptors family 1 profile" evidence="9">
    <location>
        <begin position="1"/>
        <end position="175"/>
    </location>
</feature>
<dbReference type="OrthoDB" id="10004475at2759"/>
<feature type="transmembrane region" description="Helical" evidence="8">
    <location>
        <begin position="117"/>
        <end position="135"/>
    </location>
</feature>
<evidence type="ECO:0000256" key="4">
    <source>
        <dbReference type="ARBA" id="ARBA00023040"/>
    </source>
</evidence>
<dbReference type="GeneID" id="100892422"/>
<keyword evidence="7" id="KW-0807">Transducer</keyword>
<evidence type="ECO:0000256" key="7">
    <source>
        <dbReference type="ARBA" id="ARBA00023224"/>
    </source>
</evidence>
<organism evidence="10 11">
    <name type="scientific">Strongylocentrotus purpuratus</name>
    <name type="common">Purple sea urchin</name>
    <dbReference type="NCBI Taxonomy" id="7668"/>
    <lineage>
        <taxon>Eukaryota</taxon>
        <taxon>Metazoa</taxon>
        <taxon>Echinodermata</taxon>
        <taxon>Eleutherozoa</taxon>
        <taxon>Echinozoa</taxon>
        <taxon>Echinoidea</taxon>
        <taxon>Euechinoidea</taxon>
        <taxon>Echinacea</taxon>
        <taxon>Camarodonta</taxon>
        <taxon>Echinidea</taxon>
        <taxon>Strongylocentrotidae</taxon>
        <taxon>Strongylocentrotus</taxon>
    </lineage>
</organism>
<dbReference type="KEGG" id="spu:100892422"/>
<feature type="transmembrane region" description="Helical" evidence="8">
    <location>
        <begin position="69"/>
        <end position="96"/>
    </location>
</feature>
<dbReference type="Proteomes" id="UP000007110">
    <property type="component" value="Unassembled WGS sequence"/>
</dbReference>
<dbReference type="PANTHER" id="PTHR45695">
    <property type="entry name" value="LEUCOKININ RECEPTOR-RELATED"/>
    <property type="match status" value="1"/>
</dbReference>
<dbReference type="InterPro" id="IPR017452">
    <property type="entry name" value="GPCR_Rhodpsn_7TM"/>
</dbReference>
<evidence type="ECO:0000313" key="10">
    <source>
        <dbReference type="EnsemblMetazoa" id="XP_030840782"/>
    </source>
</evidence>
<dbReference type="PANTHER" id="PTHR45695:SF9">
    <property type="entry name" value="LEUCOKININ RECEPTOR"/>
    <property type="match status" value="1"/>
</dbReference>
<keyword evidence="4" id="KW-0297">G-protein coupled receptor</keyword>
<dbReference type="InParanoid" id="A0A7M7NSE3"/>
<dbReference type="OMA" id="ICCHELY"/>
<keyword evidence="2 8" id="KW-0812">Transmembrane</keyword>
<evidence type="ECO:0000256" key="2">
    <source>
        <dbReference type="ARBA" id="ARBA00022692"/>
    </source>
</evidence>
<dbReference type="PRINTS" id="PR00237">
    <property type="entry name" value="GPCRRHODOPSN"/>
</dbReference>
<comment type="subcellular location">
    <subcellularLocation>
        <location evidence="1">Membrane</location>
        <topology evidence="1">Multi-pass membrane protein</topology>
    </subcellularLocation>
</comment>
<dbReference type="GO" id="GO:0004930">
    <property type="term" value="F:G protein-coupled receptor activity"/>
    <property type="evidence" value="ECO:0007669"/>
    <property type="project" value="UniProtKB-KW"/>
</dbReference>
<name>A0A7M7NSE3_STRPU</name>
<dbReference type="SUPFAM" id="SSF81321">
    <property type="entry name" value="Family A G protein-coupled receptor-like"/>
    <property type="match status" value="1"/>
</dbReference>
<protein>
    <recommendedName>
        <fullName evidence="9">G-protein coupled receptors family 1 profile domain-containing protein</fullName>
    </recommendedName>
</protein>
<evidence type="ECO:0000256" key="1">
    <source>
        <dbReference type="ARBA" id="ARBA00004141"/>
    </source>
</evidence>
<dbReference type="GO" id="GO:0016020">
    <property type="term" value="C:membrane"/>
    <property type="evidence" value="ECO:0007669"/>
    <property type="project" value="UniProtKB-SubCell"/>
</dbReference>
<evidence type="ECO:0000313" key="11">
    <source>
        <dbReference type="Proteomes" id="UP000007110"/>
    </source>
</evidence>
<keyword evidence="11" id="KW-1185">Reference proteome</keyword>
<evidence type="ECO:0000256" key="8">
    <source>
        <dbReference type="SAM" id="Phobius"/>
    </source>
</evidence>
<dbReference type="RefSeq" id="XP_030840782.1">
    <property type="nucleotide sequence ID" value="XM_030984922.1"/>
</dbReference>
<sequence>MSSWTHTVNQQTGDVFLSKSGTAIVLAAIWIVCLGSQSPPAIYATLYQDRLCVEQWPNLLSQRAFKTSLFVFFYVIPLGVICLCYARMAAVLWNAGAEFVSPYMAGAPRRRHTRRKVARMVMILVSCFSICWLPYHIRSIMECWQLITMSPFSYYFGIICRLMGYANSCLNPLLYSCLCENFRKNYYQACSCCCVGKKERNCKAQLICCHELYPNGTAALECEQTRNTTNSTRMSAVGSRKSFTSSGGRIS</sequence>
<dbReference type="EnsemblMetazoa" id="XM_030984922">
    <property type="protein sequence ID" value="XP_030840782"/>
    <property type="gene ID" value="LOC100892422"/>
</dbReference>
<reference evidence="11" key="1">
    <citation type="submission" date="2015-02" db="EMBL/GenBank/DDBJ databases">
        <title>Genome sequencing for Strongylocentrotus purpuratus.</title>
        <authorList>
            <person name="Murali S."/>
            <person name="Liu Y."/>
            <person name="Vee V."/>
            <person name="English A."/>
            <person name="Wang M."/>
            <person name="Skinner E."/>
            <person name="Han Y."/>
            <person name="Muzny D.M."/>
            <person name="Worley K.C."/>
            <person name="Gibbs R.A."/>
        </authorList>
    </citation>
    <scope>NUCLEOTIDE SEQUENCE</scope>
</reference>
<dbReference type="AlphaFoldDB" id="A0A7M7NSE3"/>
<reference evidence="10" key="2">
    <citation type="submission" date="2021-01" db="UniProtKB">
        <authorList>
            <consortium name="EnsemblMetazoa"/>
        </authorList>
    </citation>
    <scope>IDENTIFICATION</scope>
</reference>
<keyword evidence="5 8" id="KW-0472">Membrane</keyword>
<dbReference type="PROSITE" id="PS50262">
    <property type="entry name" value="G_PROTEIN_RECEP_F1_2"/>
    <property type="match status" value="1"/>
</dbReference>
<dbReference type="Pfam" id="PF00001">
    <property type="entry name" value="7tm_1"/>
    <property type="match status" value="1"/>
</dbReference>
<evidence type="ECO:0000256" key="3">
    <source>
        <dbReference type="ARBA" id="ARBA00022989"/>
    </source>
</evidence>
<proteinExistence type="predicted"/>
<evidence type="ECO:0000256" key="5">
    <source>
        <dbReference type="ARBA" id="ARBA00023136"/>
    </source>
</evidence>
<keyword evidence="3 8" id="KW-1133">Transmembrane helix</keyword>
<evidence type="ECO:0000256" key="6">
    <source>
        <dbReference type="ARBA" id="ARBA00023170"/>
    </source>
</evidence>
<dbReference type="InterPro" id="IPR000276">
    <property type="entry name" value="GPCR_Rhodpsn"/>
</dbReference>
<dbReference type="Gene3D" id="1.20.1070.10">
    <property type="entry name" value="Rhodopsin 7-helix transmembrane proteins"/>
    <property type="match status" value="1"/>
</dbReference>
<evidence type="ECO:0000259" key="9">
    <source>
        <dbReference type="PROSITE" id="PS50262"/>
    </source>
</evidence>
<keyword evidence="6" id="KW-0675">Receptor</keyword>
<accession>A0A7M7NSE3</accession>
<feature type="transmembrane region" description="Helical" evidence="8">
    <location>
        <begin position="155"/>
        <end position="175"/>
    </location>
</feature>